<name>A0A059C6T4_EUCGR</name>
<reference evidence="1" key="1">
    <citation type="submission" date="2013-07" db="EMBL/GenBank/DDBJ databases">
        <title>The genome of Eucalyptus grandis.</title>
        <authorList>
            <person name="Schmutz J."/>
            <person name="Hayes R."/>
            <person name="Myburg A."/>
            <person name="Tuskan G."/>
            <person name="Grattapaglia D."/>
            <person name="Rokhsar D.S."/>
        </authorList>
    </citation>
    <scope>NUCLEOTIDE SEQUENCE</scope>
    <source>
        <tissue evidence="1">Leaf extractions</tissue>
    </source>
</reference>
<dbReference type="InParanoid" id="A0A059C6T4"/>
<sequence length="72" mass="8503">MTDLIFRMRDGNPIESPKYQHISIPDHPYWFRPSCEGTSTFTFSFQSFYPGEQVMNLTANLFISSHQVERNR</sequence>
<protein>
    <submittedName>
        <fullName evidence="1">Uncharacterized protein</fullName>
    </submittedName>
</protein>
<dbReference type="Gramene" id="KCW74193">
    <property type="protein sequence ID" value="KCW74193"/>
    <property type="gene ID" value="EUGRSUZ_E02841"/>
</dbReference>
<dbReference type="AlphaFoldDB" id="A0A059C6T4"/>
<dbReference type="EMBL" id="KK198757">
    <property type="protein sequence ID" value="KCW74193.1"/>
    <property type="molecule type" value="Genomic_DNA"/>
</dbReference>
<accession>A0A059C6T4</accession>
<proteinExistence type="predicted"/>
<gene>
    <name evidence="1" type="ORF">EUGRSUZ_E02841</name>
</gene>
<evidence type="ECO:0000313" key="1">
    <source>
        <dbReference type="EMBL" id="KCW74193.1"/>
    </source>
</evidence>
<organism evidence="1">
    <name type="scientific">Eucalyptus grandis</name>
    <name type="common">Flooded gum</name>
    <dbReference type="NCBI Taxonomy" id="71139"/>
    <lineage>
        <taxon>Eukaryota</taxon>
        <taxon>Viridiplantae</taxon>
        <taxon>Streptophyta</taxon>
        <taxon>Embryophyta</taxon>
        <taxon>Tracheophyta</taxon>
        <taxon>Spermatophyta</taxon>
        <taxon>Magnoliopsida</taxon>
        <taxon>eudicotyledons</taxon>
        <taxon>Gunneridae</taxon>
        <taxon>Pentapetalae</taxon>
        <taxon>rosids</taxon>
        <taxon>malvids</taxon>
        <taxon>Myrtales</taxon>
        <taxon>Myrtaceae</taxon>
        <taxon>Myrtoideae</taxon>
        <taxon>Eucalypteae</taxon>
        <taxon>Eucalyptus</taxon>
    </lineage>
</organism>